<feature type="region of interest" description="Disordered" evidence="1">
    <location>
        <begin position="416"/>
        <end position="466"/>
    </location>
</feature>
<dbReference type="AlphaFoldDB" id="A0A2Z7BIQ0"/>
<evidence type="ECO:0000256" key="1">
    <source>
        <dbReference type="SAM" id="MobiDB-lite"/>
    </source>
</evidence>
<feature type="region of interest" description="Disordered" evidence="1">
    <location>
        <begin position="186"/>
        <end position="263"/>
    </location>
</feature>
<protein>
    <submittedName>
        <fullName evidence="2">Histidine kinase 2-like</fullName>
    </submittedName>
</protein>
<dbReference type="GO" id="GO:0016301">
    <property type="term" value="F:kinase activity"/>
    <property type="evidence" value="ECO:0007669"/>
    <property type="project" value="UniProtKB-KW"/>
</dbReference>
<keyword evidence="3" id="KW-1185">Reference proteome</keyword>
<feature type="compositionally biased region" description="Polar residues" evidence="1">
    <location>
        <begin position="186"/>
        <end position="217"/>
    </location>
</feature>
<dbReference type="Proteomes" id="UP000250235">
    <property type="component" value="Unassembled WGS sequence"/>
</dbReference>
<accession>A0A2Z7BIQ0</accession>
<feature type="region of interest" description="Disordered" evidence="1">
    <location>
        <begin position="282"/>
        <end position="304"/>
    </location>
</feature>
<reference evidence="2 3" key="1">
    <citation type="journal article" date="2015" name="Proc. Natl. Acad. Sci. U.S.A.">
        <title>The resurrection genome of Boea hygrometrica: A blueprint for survival of dehydration.</title>
        <authorList>
            <person name="Xiao L."/>
            <person name="Yang G."/>
            <person name="Zhang L."/>
            <person name="Yang X."/>
            <person name="Zhao S."/>
            <person name="Ji Z."/>
            <person name="Zhou Q."/>
            <person name="Hu M."/>
            <person name="Wang Y."/>
            <person name="Chen M."/>
            <person name="Xu Y."/>
            <person name="Jin H."/>
            <person name="Xiao X."/>
            <person name="Hu G."/>
            <person name="Bao F."/>
            <person name="Hu Y."/>
            <person name="Wan P."/>
            <person name="Li L."/>
            <person name="Deng X."/>
            <person name="Kuang T."/>
            <person name="Xiang C."/>
            <person name="Zhu J.K."/>
            <person name="Oliver M.J."/>
            <person name="He Y."/>
        </authorList>
    </citation>
    <scope>NUCLEOTIDE SEQUENCE [LARGE SCALE GENOMIC DNA]</scope>
    <source>
        <strain evidence="3">cv. XS01</strain>
    </source>
</reference>
<gene>
    <name evidence="2" type="ORF">F511_27306</name>
</gene>
<keyword evidence="2" id="KW-0418">Kinase</keyword>
<evidence type="ECO:0000313" key="3">
    <source>
        <dbReference type="Proteomes" id="UP000250235"/>
    </source>
</evidence>
<name>A0A2Z7BIQ0_9LAMI</name>
<sequence length="466" mass="51578">MASSLFVNTLQVDFTSVLTMEHARMVRMFKTLEDTGLRGFLEGTTPVFESAVVEFFSNARVLAGTIVSTVCGKKLVVTEDIFSGTYKLPTEVAKSLCSKAGSFDKVTCEKFEFMVAISAGISINWGRILFQRMLAMVQNPRKQSQGFTVQVSMLMELLVWADLGTTTKLHVKNVLTSKQVQNYLKGNQGTTPIEETASNNAGGTSQQVPPEVTQSLADDTEQGMPNHRKRKHKVSTNDDPEEESKTDSCPLVPRQRRVTQVSESYDSLPLTHLLKRLRTQNPDQTILPDPIPARTTAPTESPQVGNIDNLAENLDINDQTEQGILHSVAVTQCYPVAQCYIHSCILPRQSYARLCDDSLITRHHTTKIRNELKSTAERFNIKIDVLERTLTQRLIDELAVVKSQLACLVDDLKGSGAAKKGEGGSSIRPREGPSIRGPTGGRGGSSSQRGRGRNDDPERFKYSKWF</sequence>
<evidence type="ECO:0000313" key="2">
    <source>
        <dbReference type="EMBL" id="KZV34284.1"/>
    </source>
</evidence>
<proteinExistence type="predicted"/>
<organism evidence="2 3">
    <name type="scientific">Dorcoceras hygrometricum</name>
    <dbReference type="NCBI Taxonomy" id="472368"/>
    <lineage>
        <taxon>Eukaryota</taxon>
        <taxon>Viridiplantae</taxon>
        <taxon>Streptophyta</taxon>
        <taxon>Embryophyta</taxon>
        <taxon>Tracheophyta</taxon>
        <taxon>Spermatophyta</taxon>
        <taxon>Magnoliopsida</taxon>
        <taxon>eudicotyledons</taxon>
        <taxon>Gunneridae</taxon>
        <taxon>Pentapetalae</taxon>
        <taxon>asterids</taxon>
        <taxon>lamiids</taxon>
        <taxon>Lamiales</taxon>
        <taxon>Gesneriaceae</taxon>
        <taxon>Didymocarpoideae</taxon>
        <taxon>Trichosporeae</taxon>
        <taxon>Loxocarpinae</taxon>
        <taxon>Dorcoceras</taxon>
    </lineage>
</organism>
<keyword evidence="2" id="KW-0808">Transferase</keyword>
<feature type="compositionally biased region" description="Basic and acidic residues" evidence="1">
    <location>
        <begin position="452"/>
        <end position="466"/>
    </location>
</feature>
<dbReference type="EMBL" id="KV005118">
    <property type="protein sequence ID" value="KZV34284.1"/>
    <property type="molecule type" value="Genomic_DNA"/>
</dbReference>